<dbReference type="GO" id="GO:0016020">
    <property type="term" value="C:membrane"/>
    <property type="evidence" value="ECO:0007669"/>
    <property type="project" value="UniProtKB-SubCell"/>
</dbReference>
<dbReference type="EMBL" id="OU466860">
    <property type="protein sequence ID" value="CAH2060200.1"/>
    <property type="molecule type" value="Genomic_DNA"/>
</dbReference>
<protein>
    <recommendedName>
        <fullName evidence="7">Malectin-like domain-containing protein</fullName>
    </recommendedName>
</protein>
<dbReference type="PANTHER" id="PTHR45631">
    <property type="entry name" value="OS07G0107800 PROTEIN-RELATED"/>
    <property type="match status" value="1"/>
</dbReference>
<reference evidence="8 9" key="1">
    <citation type="submission" date="2022-03" db="EMBL/GenBank/DDBJ databases">
        <authorList>
            <person name="Nunn A."/>
            <person name="Chopra R."/>
            <person name="Nunn A."/>
            <person name="Contreras Garrido A."/>
        </authorList>
    </citation>
    <scope>NUCLEOTIDE SEQUENCE [LARGE SCALE GENOMIC DNA]</scope>
</reference>
<evidence type="ECO:0000259" key="7">
    <source>
        <dbReference type="Pfam" id="PF12819"/>
    </source>
</evidence>
<dbReference type="Proteomes" id="UP000836841">
    <property type="component" value="Chromosome 4"/>
</dbReference>
<keyword evidence="9" id="KW-1185">Reference proteome</keyword>
<evidence type="ECO:0000313" key="9">
    <source>
        <dbReference type="Proteomes" id="UP000836841"/>
    </source>
</evidence>
<evidence type="ECO:0000256" key="5">
    <source>
        <dbReference type="ARBA" id="ARBA00023136"/>
    </source>
</evidence>
<name>A0AAU9S889_THLAR</name>
<keyword evidence="3 6" id="KW-0732">Signal</keyword>
<evidence type="ECO:0000256" key="2">
    <source>
        <dbReference type="ARBA" id="ARBA00022692"/>
    </source>
</evidence>
<feature type="domain" description="Malectin-like" evidence="7">
    <location>
        <begin position="29"/>
        <end position="200"/>
    </location>
</feature>
<keyword evidence="5" id="KW-0472">Membrane</keyword>
<dbReference type="InterPro" id="IPR024788">
    <property type="entry name" value="Malectin-like_Carb-bd_dom"/>
</dbReference>
<dbReference type="AlphaFoldDB" id="A0AAU9S889"/>
<sequence>MEGHQGILLALILATFTITHQDQQGFISLDCGLPTKESPYFEPKTKLKFSSDAEFIKSGKSGKAADDWLSDHKPNNVLRYFPEGEGPRNCYNLIVNQGMGYLIRAGFSYGNYDGLHTYPKFDLYIGPNLWTAVDVQSEDHYEIIHKPKSNSLQICLVKTGQSTPMISTLEVRPLGNDVYTTQSDSLKLSDRFFYRGDSDTPAVR</sequence>
<evidence type="ECO:0000256" key="4">
    <source>
        <dbReference type="ARBA" id="ARBA00022989"/>
    </source>
</evidence>
<dbReference type="Pfam" id="PF12819">
    <property type="entry name" value="Malectin_like"/>
    <property type="match status" value="1"/>
</dbReference>
<comment type="subcellular location">
    <subcellularLocation>
        <location evidence="1">Membrane</location>
        <topology evidence="1">Single-pass membrane protein</topology>
    </subcellularLocation>
</comment>
<feature type="signal peptide" evidence="6">
    <location>
        <begin position="1"/>
        <end position="21"/>
    </location>
</feature>
<feature type="chain" id="PRO_5043549693" description="Malectin-like domain-containing protein" evidence="6">
    <location>
        <begin position="22"/>
        <end position="204"/>
    </location>
</feature>
<evidence type="ECO:0000313" key="8">
    <source>
        <dbReference type="EMBL" id="CAH2060200.1"/>
    </source>
</evidence>
<accession>A0AAU9S889</accession>
<evidence type="ECO:0000256" key="6">
    <source>
        <dbReference type="SAM" id="SignalP"/>
    </source>
</evidence>
<organism evidence="8 9">
    <name type="scientific">Thlaspi arvense</name>
    <name type="common">Field penny-cress</name>
    <dbReference type="NCBI Taxonomy" id="13288"/>
    <lineage>
        <taxon>Eukaryota</taxon>
        <taxon>Viridiplantae</taxon>
        <taxon>Streptophyta</taxon>
        <taxon>Embryophyta</taxon>
        <taxon>Tracheophyta</taxon>
        <taxon>Spermatophyta</taxon>
        <taxon>Magnoliopsida</taxon>
        <taxon>eudicotyledons</taxon>
        <taxon>Gunneridae</taxon>
        <taxon>Pentapetalae</taxon>
        <taxon>rosids</taxon>
        <taxon>malvids</taxon>
        <taxon>Brassicales</taxon>
        <taxon>Brassicaceae</taxon>
        <taxon>Thlaspideae</taxon>
        <taxon>Thlaspi</taxon>
    </lineage>
</organism>
<evidence type="ECO:0000256" key="1">
    <source>
        <dbReference type="ARBA" id="ARBA00004167"/>
    </source>
</evidence>
<evidence type="ECO:0000256" key="3">
    <source>
        <dbReference type="ARBA" id="ARBA00022729"/>
    </source>
</evidence>
<keyword evidence="2" id="KW-0812">Transmembrane</keyword>
<dbReference type="PANTHER" id="PTHR45631:SF97">
    <property type="entry name" value="LEUCINE-RICH REPEAT PROTEIN KINASE FAMILY PROTEIN"/>
    <property type="match status" value="1"/>
</dbReference>
<proteinExistence type="predicted"/>
<keyword evidence="4" id="KW-1133">Transmembrane helix</keyword>
<gene>
    <name evidence="8" type="ORF">TAV2_LOCUS14825</name>
</gene>